<organism evidence="2 3">
    <name type="scientific">Nostoc favosum CHAB5714</name>
    <dbReference type="NCBI Taxonomy" id="2780399"/>
    <lineage>
        <taxon>Bacteria</taxon>
        <taxon>Bacillati</taxon>
        <taxon>Cyanobacteriota</taxon>
        <taxon>Cyanophyceae</taxon>
        <taxon>Nostocales</taxon>
        <taxon>Nostocaceae</taxon>
        <taxon>Nostoc</taxon>
        <taxon>Nostoc favosum</taxon>
    </lineage>
</organism>
<feature type="transmembrane region" description="Helical" evidence="1">
    <location>
        <begin position="6"/>
        <end position="30"/>
    </location>
</feature>
<evidence type="ECO:0000256" key="1">
    <source>
        <dbReference type="SAM" id="Phobius"/>
    </source>
</evidence>
<keyword evidence="1" id="KW-0812">Transmembrane</keyword>
<dbReference type="EMBL" id="JAIVFQ010000096">
    <property type="protein sequence ID" value="MCC5603861.1"/>
    <property type="molecule type" value="Genomic_DNA"/>
</dbReference>
<sequence>MAMPTAGYAYAFVILAMPTTGYAYAFVILANSYHVRQIAYDMSLRVQRSGAFAERLVEKQSQGLCDCFTSFAIDLCSTGHDIISCLLDYL</sequence>
<gene>
    <name evidence="2" type="ORF">LC586_33000</name>
</gene>
<keyword evidence="3" id="KW-1185">Reference proteome</keyword>
<comment type="caution">
    <text evidence="2">The sequence shown here is derived from an EMBL/GenBank/DDBJ whole genome shotgun (WGS) entry which is preliminary data.</text>
</comment>
<accession>A0ABS8IJ37</accession>
<keyword evidence="1" id="KW-1133">Transmembrane helix</keyword>
<keyword evidence="1" id="KW-0472">Membrane</keyword>
<evidence type="ECO:0000313" key="3">
    <source>
        <dbReference type="Proteomes" id="UP001199525"/>
    </source>
</evidence>
<protein>
    <recommendedName>
        <fullName evidence="4">ABC transmembrane type-1 domain-containing protein</fullName>
    </recommendedName>
</protein>
<evidence type="ECO:0008006" key="4">
    <source>
        <dbReference type="Google" id="ProtNLM"/>
    </source>
</evidence>
<name>A0ABS8IJ37_9NOSO</name>
<dbReference type="Proteomes" id="UP001199525">
    <property type="component" value="Unassembled WGS sequence"/>
</dbReference>
<evidence type="ECO:0000313" key="2">
    <source>
        <dbReference type="EMBL" id="MCC5603861.1"/>
    </source>
</evidence>
<reference evidence="2 3" key="1">
    <citation type="journal article" date="2021" name="Microorganisms">
        <title>Genome Evolution of Filamentous Cyanobacterium Nostoc Species: From Facultative Symbiosis to Free Living.</title>
        <authorList>
            <person name="Huo D."/>
            <person name="Li H."/>
            <person name="Cai F."/>
            <person name="Guo X."/>
            <person name="Qiao Z."/>
            <person name="Wang W."/>
            <person name="Yu G."/>
            <person name="Li R."/>
        </authorList>
    </citation>
    <scope>NUCLEOTIDE SEQUENCE [LARGE SCALE GENOMIC DNA]</scope>
    <source>
        <strain evidence="2 3">CHAB 5714</strain>
    </source>
</reference>
<proteinExistence type="predicted"/>